<keyword evidence="3" id="KW-1185">Reference proteome</keyword>
<reference evidence="2 3" key="1">
    <citation type="submission" date="2019-11" db="EMBL/GenBank/DDBJ databases">
        <title>Paenibacillus monticola sp. nov., a novel PGPR strain isolated from mountain sample in China.</title>
        <authorList>
            <person name="Zhao Q."/>
            <person name="Li H.-P."/>
            <person name="Zhang J.-L."/>
        </authorList>
    </citation>
    <scope>NUCLEOTIDE SEQUENCE [LARGE SCALE GENOMIC DNA]</scope>
    <source>
        <strain evidence="2 3">LC-T2</strain>
    </source>
</reference>
<dbReference type="Proteomes" id="UP000463051">
    <property type="component" value="Unassembled WGS sequence"/>
</dbReference>
<feature type="chain" id="PRO_5039356550" description="Adhesin domain-containing protein" evidence="1">
    <location>
        <begin position="23"/>
        <end position="309"/>
    </location>
</feature>
<evidence type="ECO:0008006" key="4">
    <source>
        <dbReference type="Google" id="ProtNLM"/>
    </source>
</evidence>
<name>A0A7X2HB38_9BACL</name>
<comment type="caution">
    <text evidence="2">The sequence shown here is derived from an EMBL/GenBank/DDBJ whole genome shotgun (WGS) entry which is preliminary data.</text>
</comment>
<evidence type="ECO:0000313" key="2">
    <source>
        <dbReference type="EMBL" id="MRN56775.1"/>
    </source>
</evidence>
<proteinExistence type="predicted"/>
<dbReference type="RefSeq" id="WP_154122277.1">
    <property type="nucleotide sequence ID" value="NZ_WJXB01000016.1"/>
</dbReference>
<accession>A0A7X2HB38</accession>
<feature type="signal peptide" evidence="1">
    <location>
        <begin position="1"/>
        <end position="22"/>
    </location>
</feature>
<sequence>MLKNHKLIMLAAVAVLSTTLLASCRPLPGKVDANHEAEQNIGEIIKQEIGQTTANVEQTVQNTADKVKDELTENSISKELSASLAIDSASVLSIDNAVGTIEITSIAGDNINVSATIMAHNVSAHSTDRQDILDHAEVSIQINGNTLEVSTTPKESAKKDLWTWAQDKYGYSDFSINYIIEIPANLNRYQINNRVGEISLHNLEGTYHIVSNVGAISIEGAKVTGKSSVESNTGSIHLGITDMKNGSSLKVKSDIGSLTAILANDLKCSLDIESELGQITGATNGTSELGGGGPLLSLSTQIGAITVQQ</sequence>
<evidence type="ECO:0000313" key="3">
    <source>
        <dbReference type="Proteomes" id="UP000463051"/>
    </source>
</evidence>
<organism evidence="2 3">
    <name type="scientific">Paenibacillus monticola</name>
    <dbReference type="NCBI Taxonomy" id="2666075"/>
    <lineage>
        <taxon>Bacteria</taxon>
        <taxon>Bacillati</taxon>
        <taxon>Bacillota</taxon>
        <taxon>Bacilli</taxon>
        <taxon>Bacillales</taxon>
        <taxon>Paenibacillaceae</taxon>
        <taxon>Paenibacillus</taxon>
    </lineage>
</organism>
<evidence type="ECO:0000256" key="1">
    <source>
        <dbReference type="SAM" id="SignalP"/>
    </source>
</evidence>
<protein>
    <recommendedName>
        <fullName evidence="4">Adhesin domain-containing protein</fullName>
    </recommendedName>
</protein>
<dbReference type="PROSITE" id="PS51257">
    <property type="entry name" value="PROKAR_LIPOPROTEIN"/>
    <property type="match status" value="1"/>
</dbReference>
<gene>
    <name evidence="2" type="ORF">GJB61_27890</name>
</gene>
<dbReference type="AlphaFoldDB" id="A0A7X2HB38"/>
<dbReference type="EMBL" id="WJXB01000016">
    <property type="protein sequence ID" value="MRN56775.1"/>
    <property type="molecule type" value="Genomic_DNA"/>
</dbReference>
<keyword evidence="1" id="KW-0732">Signal</keyword>